<comment type="subcellular location">
    <subcellularLocation>
        <location evidence="1">Nucleus</location>
    </subcellularLocation>
</comment>
<name>A0A0J6F5D7_COCPO</name>
<evidence type="ECO:0000256" key="6">
    <source>
        <dbReference type="ARBA" id="ARBA00023015"/>
    </source>
</evidence>
<keyword evidence="4 9" id="KW-0863">Zinc-finger</keyword>
<dbReference type="PANTHER" id="PTHR40626">
    <property type="entry name" value="MIP31509P"/>
    <property type="match status" value="1"/>
</dbReference>
<keyword evidence="8" id="KW-0539">Nucleus</keyword>
<feature type="region of interest" description="Disordered" evidence="10">
    <location>
        <begin position="193"/>
        <end position="306"/>
    </location>
</feature>
<reference evidence="12 13" key="1">
    <citation type="submission" date="2007-06" db="EMBL/GenBank/DDBJ databases">
        <title>The Genome Sequence of Coccidioides posadasii RMSCC_3488.</title>
        <authorList>
            <consortium name="Coccidioides Genome Resources Consortium"/>
            <consortium name="The Broad Institute Genome Sequencing Platform"/>
            <person name="Henn M.R."/>
            <person name="Sykes S."/>
            <person name="Young S."/>
            <person name="Jaffe D."/>
            <person name="Berlin A."/>
            <person name="Alvarez P."/>
            <person name="Butler J."/>
            <person name="Gnerre S."/>
            <person name="Grabherr M."/>
            <person name="Mauceli E."/>
            <person name="Brockman W."/>
            <person name="Kodira C."/>
            <person name="Alvarado L."/>
            <person name="Zeng Q."/>
            <person name="Crawford M."/>
            <person name="Antoine C."/>
            <person name="Devon K."/>
            <person name="Galgiani J."/>
            <person name="Orsborn K."/>
            <person name="Lewis M.L."/>
            <person name="Nusbaum C."/>
            <person name="Galagan J."/>
            <person name="Birren B."/>
        </authorList>
    </citation>
    <scope>NUCLEOTIDE SEQUENCE [LARGE SCALE GENOMIC DNA]</scope>
    <source>
        <strain evidence="12 13">RMSCC 3488</strain>
    </source>
</reference>
<evidence type="ECO:0000313" key="13">
    <source>
        <dbReference type="Proteomes" id="UP000054567"/>
    </source>
</evidence>
<dbReference type="GO" id="GO:0008270">
    <property type="term" value="F:zinc ion binding"/>
    <property type="evidence" value="ECO:0007669"/>
    <property type="project" value="UniProtKB-KW"/>
</dbReference>
<keyword evidence="6" id="KW-0805">Transcription regulation</keyword>
<feature type="region of interest" description="Disordered" evidence="10">
    <location>
        <begin position="362"/>
        <end position="406"/>
    </location>
</feature>
<keyword evidence="7" id="KW-0804">Transcription</keyword>
<feature type="region of interest" description="Disordered" evidence="10">
    <location>
        <begin position="657"/>
        <end position="707"/>
    </location>
</feature>
<feature type="compositionally biased region" description="Polar residues" evidence="10">
    <location>
        <begin position="1"/>
        <end position="11"/>
    </location>
</feature>
<feature type="domain" description="C2H2-type" evidence="11">
    <location>
        <begin position="165"/>
        <end position="192"/>
    </location>
</feature>
<evidence type="ECO:0000256" key="3">
    <source>
        <dbReference type="ARBA" id="ARBA00022737"/>
    </source>
</evidence>
<feature type="compositionally biased region" description="Polar residues" evidence="10">
    <location>
        <begin position="381"/>
        <end position="395"/>
    </location>
</feature>
<dbReference type="SUPFAM" id="SSF57667">
    <property type="entry name" value="beta-beta-alpha zinc fingers"/>
    <property type="match status" value="1"/>
</dbReference>
<sequence>MTTFLPVNINHTGAEIKMDFQQKSPATPFLPRMERPVKREAQEQSQTGNATETQSDNNKRPAVAGGTNDHNKSNLSHPRPVSNGNASREGSSTQSSAPEDVPAHESEGEHYGSENEADHGETAPPSKKKKGQRFYCKDFPPCNLSFTRSEHLARHIRKHTGERPFQCHCSRRFSRLDNLRQHAQTVHVNEDIPGDSLAATGTRFQRQIRTDRVRPPGRARAGTGGSQGGHSRGHSRNLSTSSIASTVSSFSQTQELRRRPPPLMMANDGNARARLSLETASPPKTPPQQIHPFQGPSPNTAVFTPSSANYDTASPFYASPASTTGFWGDSIHSRRLSVPTDSRPFDPSSHASSFSPVHLRQLAPAHGPYPNNETPLGGPSTPHTPQTAQGISPSDSDWRRRTWHPSSGFARPITSGLWFQQSAEQTPSAYPVNLQPLQNQNPPRLPGIESLIRCSRAPLAPPRREPTPMQIDRPWSGRTAIQQQQQQQQQQHQQAGAPPFPTSFDAQTPAARPQPPISGPGHRRGFLSLDLSLHRNLTKLDLRESPPQKNAGQWSQQTTHPTSAVTNQQERVSVSSTAPPAPVQALPPIAPKEPQPIADATNANDHTKRHTWFITSSADPSHSNVPVTRAPSSHPKTSESVQATPKASVDFLATVAQNESEAERRRSLAISDLSSQNPPQPPRYTFDASSEPRSGVYPGPATNDPGLGRLEALVAVATSESSGRMF</sequence>
<evidence type="ECO:0000256" key="2">
    <source>
        <dbReference type="ARBA" id="ARBA00022723"/>
    </source>
</evidence>
<dbReference type="FunFam" id="3.30.160.60:FF:000758">
    <property type="entry name" value="C2H2 transcription factor, putative"/>
    <property type="match status" value="1"/>
</dbReference>
<dbReference type="EMBL" id="DS268109">
    <property type="protein sequence ID" value="KMM64520.1"/>
    <property type="molecule type" value="Genomic_DNA"/>
</dbReference>
<dbReference type="InterPro" id="IPR013087">
    <property type="entry name" value="Znf_C2H2_type"/>
</dbReference>
<evidence type="ECO:0000259" key="11">
    <source>
        <dbReference type="PROSITE" id="PS50157"/>
    </source>
</evidence>
<dbReference type="InterPro" id="IPR036236">
    <property type="entry name" value="Znf_C2H2_sf"/>
</dbReference>
<dbReference type="Proteomes" id="UP000054567">
    <property type="component" value="Unassembled WGS sequence"/>
</dbReference>
<feature type="compositionally biased region" description="Low complexity" evidence="10">
    <location>
        <begin position="239"/>
        <end position="253"/>
    </location>
</feature>
<dbReference type="GO" id="GO:0005634">
    <property type="term" value="C:nucleus"/>
    <property type="evidence" value="ECO:0007669"/>
    <property type="project" value="UniProtKB-SubCell"/>
</dbReference>
<dbReference type="GO" id="GO:0000978">
    <property type="term" value="F:RNA polymerase II cis-regulatory region sequence-specific DNA binding"/>
    <property type="evidence" value="ECO:0007669"/>
    <property type="project" value="InterPro"/>
</dbReference>
<feature type="region of interest" description="Disordered" evidence="10">
    <location>
        <begin position="457"/>
        <end position="526"/>
    </location>
</feature>
<feature type="compositionally biased region" description="Polar residues" evidence="10">
    <location>
        <begin position="296"/>
        <end position="306"/>
    </location>
</feature>
<accession>A0A0J6F5D7</accession>
<keyword evidence="5" id="KW-0862">Zinc</keyword>
<feature type="compositionally biased region" description="Polar residues" evidence="10">
    <location>
        <begin position="43"/>
        <end position="56"/>
    </location>
</feature>
<reference evidence="13" key="3">
    <citation type="journal article" date="2010" name="Genome Res.">
        <title>Population genomic sequencing of Coccidioides fungi reveals recent hybridization and transposon control.</title>
        <authorList>
            <person name="Neafsey D.E."/>
            <person name="Barker B.M."/>
            <person name="Sharpton T.J."/>
            <person name="Stajich J.E."/>
            <person name="Park D.J."/>
            <person name="Whiston E."/>
            <person name="Hung C.-Y."/>
            <person name="McMahan C."/>
            <person name="White J."/>
            <person name="Sykes S."/>
            <person name="Heiman D."/>
            <person name="Young S."/>
            <person name="Zeng Q."/>
            <person name="Abouelleil A."/>
            <person name="Aftuck L."/>
            <person name="Bessette D."/>
            <person name="Brown A."/>
            <person name="FitzGerald M."/>
            <person name="Lui A."/>
            <person name="Macdonald J.P."/>
            <person name="Priest M."/>
            <person name="Orbach M.J."/>
            <person name="Galgiani J.N."/>
            <person name="Kirkland T.N."/>
            <person name="Cole G.T."/>
            <person name="Birren B.W."/>
            <person name="Henn M.R."/>
            <person name="Taylor J.W."/>
            <person name="Rounsley S.D."/>
        </authorList>
    </citation>
    <scope>NUCLEOTIDE SEQUENCE [LARGE SCALE GENOMIC DNA]</scope>
    <source>
        <strain evidence="13">RMSCC 3488</strain>
    </source>
</reference>
<dbReference type="PANTHER" id="PTHR40626:SF32">
    <property type="entry name" value="ZINC FINGER PROTEIN RST2"/>
    <property type="match status" value="1"/>
</dbReference>
<proteinExistence type="predicted"/>
<dbReference type="PROSITE" id="PS50157">
    <property type="entry name" value="ZINC_FINGER_C2H2_2"/>
    <property type="match status" value="2"/>
</dbReference>
<evidence type="ECO:0000313" key="12">
    <source>
        <dbReference type="EMBL" id="KMM64520.1"/>
    </source>
</evidence>
<evidence type="ECO:0000256" key="9">
    <source>
        <dbReference type="PROSITE-ProRule" id="PRU00042"/>
    </source>
</evidence>
<evidence type="ECO:0000256" key="7">
    <source>
        <dbReference type="ARBA" id="ARBA00023163"/>
    </source>
</evidence>
<reference evidence="13" key="2">
    <citation type="journal article" date="2009" name="Genome Res.">
        <title>Comparative genomic analyses of the human fungal pathogens Coccidioides and their relatives.</title>
        <authorList>
            <person name="Sharpton T.J."/>
            <person name="Stajich J.E."/>
            <person name="Rounsley S.D."/>
            <person name="Gardner M.J."/>
            <person name="Wortman J.R."/>
            <person name="Jordar V.S."/>
            <person name="Maiti R."/>
            <person name="Kodira C.D."/>
            <person name="Neafsey D.E."/>
            <person name="Zeng Q."/>
            <person name="Hung C.-Y."/>
            <person name="McMahan C."/>
            <person name="Muszewska A."/>
            <person name="Grynberg M."/>
            <person name="Mandel M.A."/>
            <person name="Kellner E.M."/>
            <person name="Barker B.M."/>
            <person name="Galgiani J.N."/>
            <person name="Orbach M.J."/>
            <person name="Kirkland T.N."/>
            <person name="Cole G.T."/>
            <person name="Henn M.R."/>
            <person name="Birren B.W."/>
            <person name="Taylor J.W."/>
        </authorList>
    </citation>
    <scope>NUCLEOTIDE SEQUENCE [LARGE SCALE GENOMIC DNA]</scope>
    <source>
        <strain evidence="13">RMSCC 3488</strain>
    </source>
</reference>
<organism evidence="12 13">
    <name type="scientific">Coccidioides posadasii RMSCC 3488</name>
    <dbReference type="NCBI Taxonomy" id="454284"/>
    <lineage>
        <taxon>Eukaryota</taxon>
        <taxon>Fungi</taxon>
        <taxon>Dikarya</taxon>
        <taxon>Ascomycota</taxon>
        <taxon>Pezizomycotina</taxon>
        <taxon>Eurotiomycetes</taxon>
        <taxon>Eurotiomycetidae</taxon>
        <taxon>Onygenales</taxon>
        <taxon>Onygenaceae</taxon>
        <taxon>Coccidioides</taxon>
    </lineage>
</organism>
<evidence type="ECO:0000256" key="8">
    <source>
        <dbReference type="ARBA" id="ARBA00023242"/>
    </source>
</evidence>
<evidence type="ECO:0000256" key="4">
    <source>
        <dbReference type="ARBA" id="ARBA00022771"/>
    </source>
</evidence>
<feature type="region of interest" description="Disordered" evidence="10">
    <location>
        <begin position="543"/>
        <end position="645"/>
    </location>
</feature>
<evidence type="ECO:0000256" key="1">
    <source>
        <dbReference type="ARBA" id="ARBA00004123"/>
    </source>
</evidence>
<dbReference type="GO" id="GO:0000981">
    <property type="term" value="F:DNA-binding transcription factor activity, RNA polymerase II-specific"/>
    <property type="evidence" value="ECO:0007669"/>
    <property type="project" value="InterPro"/>
</dbReference>
<dbReference type="FunFam" id="3.30.160.60:FF:000606">
    <property type="entry name" value="C2H2 transcription factor, putative"/>
    <property type="match status" value="1"/>
</dbReference>
<feature type="compositionally biased region" description="Polar residues" evidence="10">
    <location>
        <begin position="547"/>
        <end position="578"/>
    </location>
</feature>
<feature type="compositionally biased region" description="Basic and acidic residues" evidence="10">
    <location>
        <begin position="32"/>
        <end position="42"/>
    </location>
</feature>
<dbReference type="VEuPathDB" id="FungiDB:CPAG_00872"/>
<keyword evidence="3" id="KW-0677">Repeat</keyword>
<dbReference type="GO" id="GO:0051701">
    <property type="term" value="P:biological process involved in interaction with host"/>
    <property type="evidence" value="ECO:0007669"/>
    <property type="project" value="UniProtKB-ARBA"/>
</dbReference>
<evidence type="ECO:0000256" key="5">
    <source>
        <dbReference type="ARBA" id="ARBA00022833"/>
    </source>
</evidence>
<keyword evidence="2" id="KW-0479">Metal-binding</keyword>
<dbReference type="GO" id="GO:0000785">
    <property type="term" value="C:chromatin"/>
    <property type="evidence" value="ECO:0007669"/>
    <property type="project" value="TreeGrafter"/>
</dbReference>
<gene>
    <name evidence="12" type="ORF">CPAG_00872</name>
</gene>
<dbReference type="OrthoDB" id="624345at2759"/>
<feature type="compositionally biased region" description="Low complexity" evidence="10">
    <location>
        <begin position="482"/>
        <end position="494"/>
    </location>
</feature>
<feature type="compositionally biased region" description="Basic and acidic residues" evidence="10">
    <location>
        <begin position="101"/>
        <end position="121"/>
    </location>
</feature>
<evidence type="ECO:0000256" key="10">
    <source>
        <dbReference type="SAM" id="MobiDB-lite"/>
    </source>
</evidence>
<dbReference type="InterPro" id="IPR051059">
    <property type="entry name" value="VerF-like"/>
</dbReference>
<feature type="domain" description="C2H2-type" evidence="11">
    <location>
        <begin position="134"/>
        <end position="164"/>
    </location>
</feature>
<protein>
    <recommendedName>
        <fullName evidence="11">C2H2-type domain-containing protein</fullName>
    </recommendedName>
</protein>
<feature type="compositionally biased region" description="Polar residues" evidence="10">
    <location>
        <begin position="613"/>
        <end position="645"/>
    </location>
</feature>
<dbReference type="Gene3D" id="3.30.160.60">
    <property type="entry name" value="Classic Zinc Finger"/>
    <property type="match status" value="2"/>
</dbReference>
<dbReference type="AlphaFoldDB" id="A0A0J6F5D7"/>
<feature type="region of interest" description="Disordered" evidence="10">
    <location>
        <begin position="1"/>
        <end position="133"/>
    </location>
</feature>
<feature type="compositionally biased region" description="Polar residues" evidence="10">
    <location>
        <begin position="82"/>
        <end position="97"/>
    </location>
</feature>